<gene>
    <name evidence="1" type="ORF">LCGC14_1499180</name>
</gene>
<evidence type="ECO:0000313" key="1">
    <source>
        <dbReference type="EMBL" id="KKM64650.1"/>
    </source>
</evidence>
<dbReference type="AlphaFoldDB" id="A0A0F9LK69"/>
<name>A0A0F9LK69_9ZZZZ</name>
<sequence length="86" mass="9719">MSVISSMVSSDFKGKRFPIARVLTSSGGTKVTDKEWNKWMGKGGKLDKLSAEMTMIYKDLKQAVKSARSTDTKLGKIYNMLRIKRR</sequence>
<accession>A0A0F9LK69</accession>
<proteinExistence type="predicted"/>
<comment type="caution">
    <text evidence="1">The sequence shown here is derived from an EMBL/GenBank/DDBJ whole genome shotgun (WGS) entry which is preliminary data.</text>
</comment>
<protein>
    <submittedName>
        <fullName evidence="1">Uncharacterized protein</fullName>
    </submittedName>
</protein>
<dbReference type="EMBL" id="LAZR01010860">
    <property type="protein sequence ID" value="KKM64650.1"/>
    <property type="molecule type" value="Genomic_DNA"/>
</dbReference>
<organism evidence="1">
    <name type="scientific">marine sediment metagenome</name>
    <dbReference type="NCBI Taxonomy" id="412755"/>
    <lineage>
        <taxon>unclassified sequences</taxon>
        <taxon>metagenomes</taxon>
        <taxon>ecological metagenomes</taxon>
    </lineage>
</organism>
<reference evidence="1" key="1">
    <citation type="journal article" date="2015" name="Nature">
        <title>Complex archaea that bridge the gap between prokaryotes and eukaryotes.</title>
        <authorList>
            <person name="Spang A."/>
            <person name="Saw J.H."/>
            <person name="Jorgensen S.L."/>
            <person name="Zaremba-Niedzwiedzka K."/>
            <person name="Martijn J."/>
            <person name="Lind A.E."/>
            <person name="van Eijk R."/>
            <person name="Schleper C."/>
            <person name="Guy L."/>
            <person name="Ettema T.J."/>
        </authorList>
    </citation>
    <scope>NUCLEOTIDE SEQUENCE</scope>
</reference>